<evidence type="ECO:0000256" key="1">
    <source>
        <dbReference type="ARBA" id="ARBA00005254"/>
    </source>
</evidence>
<gene>
    <name evidence="2" type="ORF">V2J94_29905</name>
</gene>
<organism evidence="2 3">
    <name type="scientific">Streptomyces asiaticus subsp. ignotus</name>
    <dbReference type="NCBI Taxonomy" id="3098222"/>
    <lineage>
        <taxon>Bacteria</taxon>
        <taxon>Bacillati</taxon>
        <taxon>Actinomycetota</taxon>
        <taxon>Actinomycetes</taxon>
        <taxon>Kitasatosporales</taxon>
        <taxon>Streptomycetaceae</taxon>
        <taxon>Streptomyces</taxon>
        <taxon>Streptomyces violaceusniger group</taxon>
    </lineage>
</organism>
<comment type="similarity">
    <text evidence="1">Belongs to the enoyl-CoA hydratase/isomerase family.</text>
</comment>
<dbReference type="RefSeq" id="WP_330812523.1">
    <property type="nucleotide sequence ID" value="NZ_JAZBJO010000022.1"/>
</dbReference>
<reference evidence="2 3" key="1">
    <citation type="submission" date="2023-11" db="EMBL/GenBank/DDBJ databases">
        <title>30 novel species of actinomycetes from the DSMZ collection.</title>
        <authorList>
            <person name="Nouioui I."/>
        </authorList>
    </citation>
    <scope>NUCLEOTIDE SEQUENCE [LARGE SCALE GENOMIC DNA]</scope>
    <source>
        <strain evidence="2 3">DSM 41524</strain>
    </source>
</reference>
<dbReference type="PANTHER" id="PTHR43802">
    <property type="entry name" value="ENOYL-COA HYDRATASE"/>
    <property type="match status" value="1"/>
</dbReference>
<accession>A0ABU7Q3W8</accession>
<evidence type="ECO:0000313" key="2">
    <source>
        <dbReference type="EMBL" id="MEE4596061.1"/>
    </source>
</evidence>
<proteinExistence type="inferred from homology"/>
<dbReference type="SUPFAM" id="SSF52096">
    <property type="entry name" value="ClpP/crotonase"/>
    <property type="match status" value="1"/>
</dbReference>
<dbReference type="Pfam" id="PF00378">
    <property type="entry name" value="ECH_1"/>
    <property type="match status" value="1"/>
</dbReference>
<dbReference type="InterPro" id="IPR029045">
    <property type="entry name" value="ClpP/crotonase-like_dom_sf"/>
</dbReference>
<dbReference type="CDD" id="cd06558">
    <property type="entry name" value="crotonase-like"/>
    <property type="match status" value="1"/>
</dbReference>
<dbReference type="PANTHER" id="PTHR43802:SF1">
    <property type="entry name" value="IP11341P-RELATED"/>
    <property type="match status" value="1"/>
</dbReference>
<name>A0ABU7Q3W8_9ACTN</name>
<sequence>MLIADESPDSTEPVAILERRDDIALITFNRPRAFNVVNAALARAVGDALKEFVADPELRVAVVTGAGRAFCAGLDLKGAATKRSASVHEHEVLTLAGALNYFGNKPIIAAVNGFALGDGIAIVLACDFVIADENAQFFGLRRVSHELLDALDDTLLAPHQVHKKIVLNMMLASESLDAVTSARWGVVDRIAAAGKAVDVALKLAETIAANAPLPIQTTRRILGRSDLPESPREPAV</sequence>
<dbReference type="InterPro" id="IPR001753">
    <property type="entry name" value="Enoyl-CoA_hydra/iso"/>
</dbReference>
<dbReference type="Proteomes" id="UP001354709">
    <property type="component" value="Unassembled WGS sequence"/>
</dbReference>
<keyword evidence="3" id="KW-1185">Reference proteome</keyword>
<protein>
    <submittedName>
        <fullName evidence="2">Enoyl-CoA hydratase-related protein</fullName>
    </submittedName>
</protein>
<evidence type="ECO:0000313" key="3">
    <source>
        <dbReference type="Proteomes" id="UP001354709"/>
    </source>
</evidence>
<comment type="caution">
    <text evidence="2">The sequence shown here is derived from an EMBL/GenBank/DDBJ whole genome shotgun (WGS) entry which is preliminary data.</text>
</comment>
<dbReference type="Gene3D" id="3.90.226.10">
    <property type="entry name" value="2-enoyl-CoA Hydratase, Chain A, domain 1"/>
    <property type="match status" value="1"/>
</dbReference>
<dbReference type="EMBL" id="JAZBJO010000022">
    <property type="protein sequence ID" value="MEE4596061.1"/>
    <property type="molecule type" value="Genomic_DNA"/>
</dbReference>